<dbReference type="InterPro" id="IPR046258">
    <property type="entry name" value="DUF6291"/>
</dbReference>
<proteinExistence type="predicted"/>
<feature type="region of interest" description="Disordered" evidence="1">
    <location>
        <begin position="71"/>
        <end position="102"/>
    </location>
</feature>
<evidence type="ECO:0000259" key="2">
    <source>
        <dbReference type="Pfam" id="PF19808"/>
    </source>
</evidence>
<reference evidence="3" key="1">
    <citation type="journal article" date="2021" name="Proc. Natl. Acad. Sci. U.S.A.">
        <title>A Catalog of Tens of Thousands of Viruses from Human Metagenomes Reveals Hidden Associations with Chronic Diseases.</title>
        <authorList>
            <person name="Tisza M.J."/>
            <person name="Buck C.B."/>
        </authorList>
    </citation>
    <scope>NUCLEOTIDE SEQUENCE</scope>
    <source>
        <strain evidence="3">Cttzo28</strain>
    </source>
</reference>
<sequence length="140" mass="16515">MAELKYIPFYPGYMEDTSDLSDSEFRRLMYALCAYCVGAEQPEPLTGKEVIAYRFITRNIKVSQEQYNAKCRKNSENAKKRTIANDSERKRSQANDSQTSQYKEQRTKYYYYDYRASARRLAAVCRVLRTEHRCYFSSGI</sequence>
<accession>A0A8S5RU81</accession>
<feature type="domain" description="DUF6291" evidence="2">
    <location>
        <begin position="7"/>
        <end position="82"/>
    </location>
</feature>
<dbReference type="EMBL" id="BK055796">
    <property type="protein sequence ID" value="DAE92867.1"/>
    <property type="molecule type" value="Genomic_DNA"/>
</dbReference>
<protein>
    <recommendedName>
        <fullName evidence="2">DUF6291 domain-containing protein</fullName>
    </recommendedName>
</protein>
<dbReference type="Pfam" id="PF19808">
    <property type="entry name" value="DUF6291"/>
    <property type="match status" value="1"/>
</dbReference>
<evidence type="ECO:0000313" key="3">
    <source>
        <dbReference type="EMBL" id="DAE92867.1"/>
    </source>
</evidence>
<evidence type="ECO:0000256" key="1">
    <source>
        <dbReference type="SAM" id="MobiDB-lite"/>
    </source>
</evidence>
<organism evidence="3">
    <name type="scientific">Ackermannviridae sp</name>
    <dbReference type="NCBI Taxonomy" id="2831612"/>
    <lineage>
        <taxon>Viruses</taxon>
        <taxon>Duplodnaviria</taxon>
        <taxon>Heunggongvirae</taxon>
        <taxon>Uroviricota</taxon>
        <taxon>Caudoviricetes</taxon>
        <taxon>Pantevenvirales</taxon>
        <taxon>Ackermannviridae</taxon>
    </lineage>
</organism>
<name>A0A8S5RU81_9CAUD</name>